<name>A0A4D4KAE1_9ACTN</name>
<dbReference type="EMBL" id="BJHV01000001">
    <property type="protein sequence ID" value="GDY42843.1"/>
    <property type="molecule type" value="Genomic_DNA"/>
</dbReference>
<feature type="region of interest" description="Disordered" evidence="1">
    <location>
        <begin position="83"/>
        <end position="132"/>
    </location>
</feature>
<keyword evidence="3" id="KW-1185">Reference proteome</keyword>
<dbReference type="Proteomes" id="UP000299290">
    <property type="component" value="Unassembled WGS sequence"/>
</dbReference>
<comment type="caution">
    <text evidence="2">The sequence shown here is derived from an EMBL/GenBank/DDBJ whole genome shotgun (WGS) entry which is preliminary data.</text>
</comment>
<feature type="compositionally biased region" description="Polar residues" evidence="1">
    <location>
        <begin position="116"/>
        <end position="132"/>
    </location>
</feature>
<dbReference type="AlphaFoldDB" id="A0A4D4KAE1"/>
<gene>
    <name evidence="2" type="ORF">SANT12839_037250</name>
</gene>
<proteinExistence type="predicted"/>
<organism evidence="2 3">
    <name type="scientific">Streptomyces antimycoticus</name>
    <dbReference type="NCBI Taxonomy" id="68175"/>
    <lineage>
        <taxon>Bacteria</taxon>
        <taxon>Bacillati</taxon>
        <taxon>Actinomycetota</taxon>
        <taxon>Actinomycetes</taxon>
        <taxon>Kitasatosporales</taxon>
        <taxon>Streptomycetaceae</taxon>
        <taxon>Streptomyces</taxon>
        <taxon>Streptomyces violaceusniger group</taxon>
    </lineage>
</organism>
<evidence type="ECO:0000313" key="2">
    <source>
        <dbReference type="EMBL" id="GDY42843.1"/>
    </source>
</evidence>
<evidence type="ECO:0000256" key="1">
    <source>
        <dbReference type="SAM" id="MobiDB-lite"/>
    </source>
</evidence>
<feature type="compositionally biased region" description="Polar residues" evidence="1">
    <location>
        <begin position="85"/>
        <end position="95"/>
    </location>
</feature>
<sequence>MRGEWNAWLTVSRLVFRPCASKAAAISSAASSSPAMTTDAGPLSAAIDTRSVSSGATSSSDACTATIAPPVGSSCIKRPRAATSLAASASDNTPATCAAASSPIECPERKSGRSPHASTNRNSATSTANKAG</sequence>
<accession>A0A4D4KAE1</accession>
<protein>
    <submittedName>
        <fullName evidence="2">Uncharacterized protein</fullName>
    </submittedName>
</protein>
<evidence type="ECO:0000313" key="3">
    <source>
        <dbReference type="Proteomes" id="UP000299290"/>
    </source>
</evidence>
<reference evidence="2 3" key="1">
    <citation type="journal article" date="2020" name="Int. J. Syst. Evol. Microbiol.">
        <title>Reclassification of Streptomyces castelarensis and Streptomyces sporoclivatus as later heterotypic synonyms of Streptomyces antimycoticus.</title>
        <authorList>
            <person name="Komaki H."/>
            <person name="Tamura T."/>
        </authorList>
    </citation>
    <scope>NUCLEOTIDE SEQUENCE [LARGE SCALE GENOMIC DNA]</scope>
    <source>
        <strain evidence="2 3">NBRC 12839</strain>
    </source>
</reference>